<comment type="similarity">
    <text evidence="1">Belongs to the CBF/MAK21 family.</text>
</comment>
<sequence length="934" mass="107341">MKPTNNNKGNNKSKSNFSKKHDNSKPKSSLSNGDVRTKTKTNNVDKNDNKENKEDNNKFNSKVDNKNGSNNHSYKNTRVNNKNINSNNNNNNNNKNKDKVTTITNKKSVDDNKDNISNNKSVKKENEEIEIELPTTPKGAHYARAETLYKKKCEYYIEDFEKNATRDDMWKEKIKSSGTSKDRISAITLLIQKAPMYRLSYLDQLLHLAAKKSERDRELAVEALKDLFINSLLPNSKLKKLTERFGQMDKATNDEIIQWYFEDLLKSRYQAFIGLLEKLSKNSQARVRMISAATIQYLLLKKPEQEEVLLQLLINKIGDEDGSNSEKVIKLLNKLLEAHPGMTIVAIKEIESFLHRPNNLPKAQYKALYFLNSLQVFIDNDRNTTTTEKLQYAHKLIQIYFSFFQVLTKKKPVNQNQESSGDSSLSLILFGIKKAYEISKDTFKLEPELIKDLFKVAKNSTINKTIKTLCLIYEVAQHHTDINNEYFKTLFMTLSRYERLSQFDQTSFLNLIFKSVKGDSNTSRGKAILKRLLQFSMFQNPSFAMQCLILLSELVSLNAQFGTLIQNAVNLSSDEIESKGYNPYYHDPSGANADNSNMWELNFYQDHYHPNISTSTQSLFNEEKVDNKGNPAAMFTLHGFLEKFVLRRAKKVDAGQQFHIPKQSVKSKYLDGKDSDDDDEEEEEIVQPDEKYLSTFNKMAGTGDKKKKSKKDDLEFVDDDDEIDRVLGFKAEDAGNQDSDDEEDDFSGSEYSYEDLKDEDFEDDDLEQSEKPKKLANAKSKKSSKATQEEDDDDNNEEDDLNEDDLQDDEDLEDEDGDDTQYPDFGDEEVDPEDDDEEVMPEDEDDEDMNDLLGDDLDDLDDDDDDDDDEMSKKFKKQMKSDGFMDADDFAKMLETSGKDGYSTGKDKSDFKKSKSNKSSFKKPTQNKRKRSTK</sequence>
<feature type="compositionally biased region" description="Acidic residues" evidence="2">
    <location>
        <begin position="738"/>
        <end position="767"/>
    </location>
</feature>
<dbReference type="InterPro" id="IPR005612">
    <property type="entry name" value="CCAAT-binding_factor"/>
</dbReference>
<dbReference type="STRING" id="361077.A0A151ZA55"/>
<feature type="domain" description="CCAAT-binding factor" evidence="3">
    <location>
        <begin position="466"/>
        <end position="614"/>
    </location>
</feature>
<dbReference type="Proteomes" id="UP000076078">
    <property type="component" value="Unassembled WGS sequence"/>
</dbReference>
<evidence type="ECO:0000256" key="2">
    <source>
        <dbReference type="SAM" id="MobiDB-lite"/>
    </source>
</evidence>
<dbReference type="InterPro" id="IPR040155">
    <property type="entry name" value="CEBPZ/Mak21-like"/>
</dbReference>
<feature type="compositionally biased region" description="Low complexity" evidence="2">
    <location>
        <begin position="76"/>
        <end position="94"/>
    </location>
</feature>
<proteinExistence type="inferred from homology"/>
<keyword evidence="5" id="KW-1185">Reference proteome</keyword>
<reference evidence="4 5" key="1">
    <citation type="submission" date="2015-12" db="EMBL/GenBank/DDBJ databases">
        <title>Dictyostelia acquired genes for synthesis and detection of signals that induce cell-type specialization by lateral gene transfer from prokaryotes.</title>
        <authorList>
            <person name="Gloeckner G."/>
            <person name="Schaap P."/>
        </authorList>
    </citation>
    <scope>NUCLEOTIDE SEQUENCE [LARGE SCALE GENOMIC DNA]</scope>
    <source>
        <strain evidence="4 5">TK</strain>
    </source>
</reference>
<protein>
    <submittedName>
        <fullName evidence="4">CAATT-binding protein</fullName>
    </submittedName>
</protein>
<feature type="region of interest" description="Disordered" evidence="2">
    <location>
        <begin position="1"/>
        <end position="118"/>
    </location>
</feature>
<dbReference type="EMBL" id="LODT01000035">
    <property type="protein sequence ID" value="KYQ90831.1"/>
    <property type="molecule type" value="Genomic_DNA"/>
</dbReference>
<dbReference type="InterPro" id="IPR016024">
    <property type="entry name" value="ARM-type_fold"/>
</dbReference>
<feature type="compositionally biased region" description="Basic and acidic residues" evidence="2">
    <location>
        <begin position="724"/>
        <end position="733"/>
    </location>
</feature>
<dbReference type="FunCoup" id="A0A151ZA55">
    <property type="interactions" value="378"/>
</dbReference>
<evidence type="ECO:0000256" key="1">
    <source>
        <dbReference type="ARBA" id="ARBA00007797"/>
    </source>
</evidence>
<feature type="compositionally biased region" description="Basic and acidic residues" evidence="2">
    <location>
        <begin position="43"/>
        <end position="65"/>
    </location>
</feature>
<dbReference type="SUPFAM" id="SSF48371">
    <property type="entry name" value="ARM repeat"/>
    <property type="match status" value="1"/>
</dbReference>
<dbReference type="PANTHER" id="PTHR12048">
    <property type="entry name" value="CCAAT-BINDING FACTOR-RELATED"/>
    <property type="match status" value="1"/>
</dbReference>
<organism evidence="4 5">
    <name type="scientific">Tieghemostelium lacteum</name>
    <name type="common">Slime mold</name>
    <name type="synonym">Dictyostelium lacteum</name>
    <dbReference type="NCBI Taxonomy" id="361077"/>
    <lineage>
        <taxon>Eukaryota</taxon>
        <taxon>Amoebozoa</taxon>
        <taxon>Evosea</taxon>
        <taxon>Eumycetozoa</taxon>
        <taxon>Dictyostelia</taxon>
        <taxon>Dictyosteliales</taxon>
        <taxon>Raperosteliaceae</taxon>
        <taxon>Tieghemostelium</taxon>
    </lineage>
</organism>
<evidence type="ECO:0000313" key="4">
    <source>
        <dbReference type="EMBL" id="KYQ90831.1"/>
    </source>
</evidence>
<feature type="compositionally biased region" description="Low complexity" evidence="2">
    <location>
        <begin position="1"/>
        <end position="16"/>
    </location>
</feature>
<accession>A0A151ZA55</accession>
<comment type="caution">
    <text evidence="4">The sequence shown here is derived from an EMBL/GenBank/DDBJ whole genome shotgun (WGS) entry which is preliminary data.</text>
</comment>
<feature type="compositionally biased region" description="Acidic residues" evidence="2">
    <location>
        <begin position="674"/>
        <end position="687"/>
    </location>
</feature>
<dbReference type="PANTHER" id="PTHR12048:SF0">
    <property type="entry name" value="CCAAT_ENHANCER-BINDING PROTEIN ZETA"/>
    <property type="match status" value="1"/>
</dbReference>
<dbReference type="InParanoid" id="A0A151ZA55"/>
<evidence type="ECO:0000259" key="3">
    <source>
        <dbReference type="Pfam" id="PF03914"/>
    </source>
</evidence>
<dbReference type="GO" id="GO:0005634">
    <property type="term" value="C:nucleus"/>
    <property type="evidence" value="ECO:0007669"/>
    <property type="project" value="UniProtKB-ARBA"/>
</dbReference>
<feature type="compositionally biased region" description="Basic residues" evidence="2">
    <location>
        <begin position="925"/>
        <end position="934"/>
    </location>
</feature>
<name>A0A151ZA55_TIELA</name>
<feature type="compositionally biased region" description="Basic residues" evidence="2">
    <location>
        <begin position="774"/>
        <end position="784"/>
    </location>
</feature>
<dbReference type="OMA" id="EIWCNDE"/>
<evidence type="ECO:0000313" key="5">
    <source>
        <dbReference type="Proteomes" id="UP000076078"/>
    </source>
</evidence>
<feature type="compositionally biased region" description="Acidic residues" evidence="2">
    <location>
        <begin position="789"/>
        <end position="870"/>
    </location>
</feature>
<feature type="region of interest" description="Disordered" evidence="2">
    <location>
        <begin position="665"/>
        <end position="934"/>
    </location>
</feature>
<dbReference type="AlphaFoldDB" id="A0A151ZA55"/>
<dbReference type="Pfam" id="PF03914">
    <property type="entry name" value="CBF"/>
    <property type="match status" value="1"/>
</dbReference>
<gene>
    <name evidence="4" type="ORF">DLAC_07699</name>
</gene>
<dbReference type="OrthoDB" id="28947at2759"/>